<sequence>MKILANFAVEYGSTSVAAWFLHRNWFKENMQQIKVLQRPSASEDAALQDDGNVLCHRCNMDKPKSSLYTAGASEGLEGFPEFSGCKEVIRRAGGEA</sequence>
<comment type="caution">
    <text evidence="1">The sequence shown here is derived from an EMBL/GenBank/DDBJ whole genome shotgun (WGS) entry which is preliminary data.</text>
</comment>
<proteinExistence type="predicted"/>
<accession>A0A6G1WJV8</accession>
<organism evidence="1">
    <name type="scientific">Sinorhizobium medicae</name>
    <dbReference type="NCBI Taxonomy" id="110321"/>
    <lineage>
        <taxon>Bacteria</taxon>
        <taxon>Pseudomonadati</taxon>
        <taxon>Pseudomonadota</taxon>
        <taxon>Alphaproteobacteria</taxon>
        <taxon>Hyphomicrobiales</taxon>
        <taxon>Rhizobiaceae</taxon>
        <taxon>Sinorhizobium/Ensifer group</taxon>
        <taxon>Sinorhizobium</taxon>
    </lineage>
</organism>
<protein>
    <submittedName>
        <fullName evidence="1">Uncharacterized protein</fullName>
    </submittedName>
</protein>
<name>A0A6G1WJV8_9HYPH</name>
<dbReference type="EMBL" id="WISB01000087">
    <property type="protein sequence ID" value="MQW69927.1"/>
    <property type="molecule type" value="Genomic_DNA"/>
</dbReference>
<dbReference type="AlphaFoldDB" id="A0A6G1WJV8"/>
<reference evidence="1" key="1">
    <citation type="journal article" date="2013" name="Genome Biol.">
        <title>Comparative genomics of the core and accessory genomes of 48 Sinorhizobium strains comprising five genospecies.</title>
        <authorList>
            <person name="Sugawara M."/>
            <person name="Epstein B."/>
            <person name="Badgley B.D."/>
            <person name="Unno T."/>
            <person name="Xu L."/>
            <person name="Reese J."/>
            <person name="Gyaneshwar P."/>
            <person name="Denny R."/>
            <person name="Mudge J."/>
            <person name="Bharti A.K."/>
            <person name="Farmer A.D."/>
            <person name="May G.D."/>
            <person name="Woodward J.E."/>
            <person name="Medigue C."/>
            <person name="Vallenet D."/>
            <person name="Lajus A."/>
            <person name="Rouy Z."/>
            <person name="Martinez-Vaz B."/>
            <person name="Tiffin P."/>
            <person name="Young N.D."/>
            <person name="Sadowsky M.J."/>
        </authorList>
    </citation>
    <scope>NUCLEOTIDE SEQUENCE</scope>
    <source>
        <strain evidence="1">M1</strain>
    </source>
</reference>
<gene>
    <name evidence="1" type="ORF">GHJ91_12380</name>
</gene>
<evidence type="ECO:0000313" key="1">
    <source>
        <dbReference type="EMBL" id="MQW69927.1"/>
    </source>
</evidence>